<reference evidence="3 4" key="1">
    <citation type="journal article" date="2020" name="Int. J. Syst. Evol. Microbiol.">
        <title>Reclassification of Streptomyces castelarensis and Streptomyces sporoclivatus as later heterotypic synonyms of Streptomyces antimycoticus.</title>
        <authorList>
            <person name="Komaki H."/>
            <person name="Tamura T."/>
        </authorList>
    </citation>
    <scope>NUCLEOTIDE SEQUENCE [LARGE SCALE GENOMIC DNA]</scope>
    <source>
        <strain evidence="3 4">NBRC 100767</strain>
    </source>
</reference>
<dbReference type="InterPro" id="IPR052906">
    <property type="entry name" value="Type_IV_Methyl-Rstrct_Enzyme"/>
</dbReference>
<dbReference type="GO" id="GO:0015666">
    <property type="term" value="F:restriction endodeoxyribonuclease activity"/>
    <property type="evidence" value="ECO:0007669"/>
    <property type="project" value="TreeGrafter"/>
</dbReference>
<dbReference type="Gene3D" id="3.40.1350.10">
    <property type="match status" value="1"/>
</dbReference>
<keyword evidence="1" id="KW-0472">Membrane</keyword>
<feature type="transmembrane region" description="Helical" evidence="1">
    <location>
        <begin position="21"/>
        <end position="42"/>
    </location>
</feature>
<keyword evidence="3" id="KW-0255">Endonuclease</keyword>
<keyword evidence="3" id="KW-0378">Hydrolase</keyword>
<gene>
    <name evidence="3" type="ORF">SSPO_004900</name>
</gene>
<dbReference type="InterPro" id="IPR011856">
    <property type="entry name" value="tRNA_endonuc-like_dom_sf"/>
</dbReference>
<accession>A0A499UCG3</accession>
<organism evidence="3 4">
    <name type="scientific">Streptomyces antimycoticus</name>
    <dbReference type="NCBI Taxonomy" id="68175"/>
    <lineage>
        <taxon>Bacteria</taxon>
        <taxon>Bacillati</taxon>
        <taxon>Actinomycetota</taxon>
        <taxon>Actinomycetes</taxon>
        <taxon>Kitasatosporales</taxon>
        <taxon>Streptomycetaceae</taxon>
        <taxon>Streptomyces</taxon>
        <taxon>Streptomyces violaceusniger group</taxon>
    </lineage>
</organism>
<name>A0A499UCG3_9ACTN</name>
<dbReference type="EMBL" id="AP019620">
    <property type="protein sequence ID" value="BBJ37772.1"/>
    <property type="molecule type" value="Genomic_DNA"/>
</dbReference>
<evidence type="ECO:0000259" key="2">
    <source>
        <dbReference type="Pfam" id="PF04471"/>
    </source>
</evidence>
<dbReference type="InterPro" id="IPR011335">
    <property type="entry name" value="Restrct_endonuc-II-like"/>
</dbReference>
<dbReference type="Proteomes" id="UP000463951">
    <property type="component" value="Chromosome"/>
</dbReference>
<sequence>MATSGRRPRIGRQYAFSLRNLSVCFGLIAIVVFGVGVTVRAAGGATDARPAAAVAVGLLMLLAAVVMRHRRTAPASREEDSLGAADFEAMTASEFEQAVADLCERDGCQVSRVEGGAGDLGADVLATAPDGRRIVIQCKRYDATHKVGSQDVQRFGGTCFAVHDAQIAAVVTTSEFTKPAAEYATQCGILCVDGQELATWASTGPAPWTE</sequence>
<feature type="domain" description="Restriction endonuclease type IV Mrr" evidence="2">
    <location>
        <begin position="88"/>
        <end position="200"/>
    </location>
</feature>
<protein>
    <submittedName>
        <fullName evidence="3">Restriction endonuclease</fullName>
    </submittedName>
</protein>
<evidence type="ECO:0000256" key="1">
    <source>
        <dbReference type="SAM" id="Phobius"/>
    </source>
</evidence>
<dbReference type="PANTHER" id="PTHR30015">
    <property type="entry name" value="MRR RESTRICTION SYSTEM PROTEIN"/>
    <property type="match status" value="1"/>
</dbReference>
<dbReference type="GO" id="GO:0003677">
    <property type="term" value="F:DNA binding"/>
    <property type="evidence" value="ECO:0007669"/>
    <property type="project" value="InterPro"/>
</dbReference>
<dbReference type="GO" id="GO:0009307">
    <property type="term" value="P:DNA restriction-modification system"/>
    <property type="evidence" value="ECO:0007669"/>
    <property type="project" value="InterPro"/>
</dbReference>
<keyword evidence="1" id="KW-1133">Transmembrane helix</keyword>
<dbReference type="PANTHER" id="PTHR30015:SF6">
    <property type="entry name" value="SLL1429 PROTEIN"/>
    <property type="match status" value="1"/>
</dbReference>
<dbReference type="AlphaFoldDB" id="A0A499UCG3"/>
<dbReference type="InterPro" id="IPR007560">
    <property type="entry name" value="Restrct_endonuc_IV_Mrr"/>
</dbReference>
<keyword evidence="3" id="KW-0540">Nuclease</keyword>
<proteinExistence type="predicted"/>
<keyword evidence="1" id="KW-0812">Transmembrane</keyword>
<dbReference type="Pfam" id="PF04471">
    <property type="entry name" value="Mrr_cat"/>
    <property type="match status" value="1"/>
</dbReference>
<feature type="transmembrane region" description="Helical" evidence="1">
    <location>
        <begin position="48"/>
        <end position="67"/>
    </location>
</feature>
<evidence type="ECO:0000313" key="3">
    <source>
        <dbReference type="EMBL" id="BBJ37772.1"/>
    </source>
</evidence>
<dbReference type="SUPFAM" id="SSF52980">
    <property type="entry name" value="Restriction endonuclease-like"/>
    <property type="match status" value="1"/>
</dbReference>
<evidence type="ECO:0000313" key="4">
    <source>
        <dbReference type="Proteomes" id="UP000463951"/>
    </source>
</evidence>